<organism evidence="2 3">
    <name type="scientific">Nonomuraea spiralis</name>
    <dbReference type="NCBI Taxonomy" id="46182"/>
    <lineage>
        <taxon>Bacteria</taxon>
        <taxon>Bacillati</taxon>
        <taxon>Actinomycetota</taxon>
        <taxon>Actinomycetes</taxon>
        <taxon>Streptosporangiales</taxon>
        <taxon>Streptosporangiaceae</taxon>
        <taxon>Nonomuraea</taxon>
    </lineage>
</organism>
<comment type="caution">
    <text evidence="2">The sequence shown here is derived from an EMBL/GenBank/DDBJ whole genome shotgun (WGS) entry which is preliminary data.</text>
</comment>
<gene>
    <name evidence="2" type="ORF">ACFFV7_03915</name>
</gene>
<evidence type="ECO:0000256" key="1">
    <source>
        <dbReference type="SAM" id="SignalP"/>
    </source>
</evidence>
<name>A0ABV5I8R7_9ACTN</name>
<dbReference type="RefSeq" id="WP_189645889.1">
    <property type="nucleotide sequence ID" value="NZ_BMRC01000001.1"/>
</dbReference>
<protein>
    <submittedName>
        <fullName evidence="2">Uncharacterized protein</fullName>
    </submittedName>
</protein>
<feature type="chain" id="PRO_5047380341" evidence="1">
    <location>
        <begin position="28"/>
        <end position="302"/>
    </location>
</feature>
<proteinExistence type="predicted"/>
<sequence>MRFTLAAATAAAAGLLFAGVAAVPASADAPKGAYWRVETTFTTTHPRAVGSGYHLIQRSVSTDWLSPDGKGWSGYRALGAKPATKKDEAAWRADGSPTTWDYRTEGMKIHLSSRPGKGWVQATKGRPAGLRFGEKYVTYQQLQELPAEAEALRKQLTAEVDAWIDEAAEEAKTTDPRATKNDWLVNRDRYVAGRAVELLYVNPAPDKVRAAAFQVLKTTKGVSDLGRSKDPLGRPGQKLALPVPSNGGSVLKQQLIVDTTAMTLLAEYTDLRDDGEQVLGKSGVKTFKAGWTNDKPAVPGES</sequence>
<reference evidence="2 3" key="1">
    <citation type="submission" date="2024-09" db="EMBL/GenBank/DDBJ databases">
        <authorList>
            <person name="Sun Q."/>
            <person name="Mori K."/>
        </authorList>
    </citation>
    <scope>NUCLEOTIDE SEQUENCE [LARGE SCALE GENOMIC DNA]</scope>
    <source>
        <strain evidence="2 3">CCM 3426</strain>
    </source>
</reference>
<feature type="signal peptide" evidence="1">
    <location>
        <begin position="1"/>
        <end position="27"/>
    </location>
</feature>
<dbReference type="Proteomes" id="UP001589647">
    <property type="component" value="Unassembled WGS sequence"/>
</dbReference>
<evidence type="ECO:0000313" key="2">
    <source>
        <dbReference type="EMBL" id="MFB9200330.1"/>
    </source>
</evidence>
<evidence type="ECO:0000313" key="3">
    <source>
        <dbReference type="Proteomes" id="UP001589647"/>
    </source>
</evidence>
<keyword evidence="3" id="KW-1185">Reference proteome</keyword>
<keyword evidence="1" id="KW-0732">Signal</keyword>
<accession>A0ABV5I8R7</accession>
<dbReference type="EMBL" id="JBHMEI010000001">
    <property type="protein sequence ID" value="MFB9200330.1"/>
    <property type="molecule type" value="Genomic_DNA"/>
</dbReference>